<accession>A0ABM8GK83</accession>
<feature type="region of interest" description="Disordered" evidence="1">
    <location>
        <begin position="1"/>
        <end position="49"/>
    </location>
</feature>
<organism evidence="2 3">
    <name type="scientific">Frondihabitans sucicola</name>
    <dbReference type="NCBI Taxonomy" id="1268041"/>
    <lineage>
        <taxon>Bacteria</taxon>
        <taxon>Bacillati</taxon>
        <taxon>Actinomycetota</taxon>
        <taxon>Actinomycetes</taxon>
        <taxon>Micrococcales</taxon>
        <taxon>Microbacteriaceae</taxon>
        <taxon>Frondihabitans</taxon>
    </lineage>
</organism>
<gene>
    <name evidence="2" type="ORF">GCM10025867_08380</name>
</gene>
<proteinExistence type="predicted"/>
<evidence type="ECO:0000313" key="2">
    <source>
        <dbReference type="EMBL" id="BDZ48597.1"/>
    </source>
</evidence>
<evidence type="ECO:0000256" key="1">
    <source>
        <dbReference type="SAM" id="MobiDB-lite"/>
    </source>
</evidence>
<evidence type="ECO:0000313" key="3">
    <source>
        <dbReference type="Proteomes" id="UP001321486"/>
    </source>
</evidence>
<dbReference type="EMBL" id="AP027732">
    <property type="protein sequence ID" value="BDZ48597.1"/>
    <property type="molecule type" value="Genomic_DNA"/>
</dbReference>
<keyword evidence="3" id="KW-1185">Reference proteome</keyword>
<dbReference type="Proteomes" id="UP001321486">
    <property type="component" value="Chromosome"/>
</dbReference>
<name>A0ABM8GK83_9MICO</name>
<protein>
    <submittedName>
        <fullName evidence="2">Uncharacterized protein</fullName>
    </submittedName>
</protein>
<reference evidence="3" key="1">
    <citation type="journal article" date="2019" name="Int. J. Syst. Evol. Microbiol.">
        <title>The Global Catalogue of Microorganisms (GCM) 10K type strain sequencing project: providing services to taxonomists for standard genome sequencing and annotation.</title>
        <authorList>
            <consortium name="The Broad Institute Genomics Platform"/>
            <consortium name="The Broad Institute Genome Sequencing Center for Infectious Disease"/>
            <person name="Wu L."/>
            <person name="Ma J."/>
        </authorList>
    </citation>
    <scope>NUCLEOTIDE SEQUENCE [LARGE SCALE GENOMIC DNA]</scope>
    <source>
        <strain evidence="3">NBRC 108728</strain>
    </source>
</reference>
<sequence length="82" mass="9150">MHIVEHAMGAIAKGYSHRRRNKPSAPPDQQRIARHVPQPLEASAHGRRCQIQLPGRTGDRALLEKGVKRGQKIEVDGRHPPP</sequence>